<proteinExistence type="predicted"/>
<evidence type="ECO:0000313" key="2">
    <source>
        <dbReference type="Proteomes" id="UP001221757"/>
    </source>
</evidence>
<accession>A0AAD7GYW8</accession>
<evidence type="ECO:0000313" key="1">
    <source>
        <dbReference type="EMBL" id="KAJ7708201.1"/>
    </source>
</evidence>
<protein>
    <submittedName>
        <fullName evidence="1">Uncharacterized protein</fullName>
    </submittedName>
</protein>
<comment type="caution">
    <text evidence="1">The sequence shown here is derived from an EMBL/GenBank/DDBJ whole genome shotgun (WGS) entry which is preliminary data.</text>
</comment>
<dbReference type="EMBL" id="JARKIE010000004">
    <property type="protein sequence ID" value="KAJ7708201.1"/>
    <property type="molecule type" value="Genomic_DNA"/>
</dbReference>
<dbReference type="AlphaFoldDB" id="A0AAD7GYW8"/>
<gene>
    <name evidence="1" type="ORF">B0H17DRAFT_1191691</name>
</gene>
<sequence>MIPAKARRSLKCLPRLPPSPFDRKVMRRGNSRHALKARPAVPRAAAAVLPMILSSYDVCVQWHPVPSASAASLCRLTPASPPPLSSGEGFERGWHFAMYIKYLATMSPLLYRLVYAPATQVSTVAISPCRTAELHEPFRATLLALHASFMEIRERFATDLSAATASFNF</sequence>
<dbReference type="Proteomes" id="UP001221757">
    <property type="component" value="Unassembled WGS sequence"/>
</dbReference>
<name>A0AAD7GYW8_MYCRO</name>
<reference evidence="1" key="1">
    <citation type="submission" date="2023-03" db="EMBL/GenBank/DDBJ databases">
        <title>Massive genome expansion in bonnet fungi (Mycena s.s.) driven by repeated elements and novel gene families across ecological guilds.</title>
        <authorList>
            <consortium name="Lawrence Berkeley National Laboratory"/>
            <person name="Harder C.B."/>
            <person name="Miyauchi S."/>
            <person name="Viragh M."/>
            <person name="Kuo A."/>
            <person name="Thoen E."/>
            <person name="Andreopoulos B."/>
            <person name="Lu D."/>
            <person name="Skrede I."/>
            <person name="Drula E."/>
            <person name="Henrissat B."/>
            <person name="Morin E."/>
            <person name="Kohler A."/>
            <person name="Barry K."/>
            <person name="LaButti K."/>
            <person name="Morin E."/>
            <person name="Salamov A."/>
            <person name="Lipzen A."/>
            <person name="Mereny Z."/>
            <person name="Hegedus B."/>
            <person name="Baldrian P."/>
            <person name="Stursova M."/>
            <person name="Weitz H."/>
            <person name="Taylor A."/>
            <person name="Grigoriev I.V."/>
            <person name="Nagy L.G."/>
            <person name="Martin F."/>
            <person name="Kauserud H."/>
        </authorList>
    </citation>
    <scope>NUCLEOTIDE SEQUENCE</scope>
    <source>
        <strain evidence="1">CBHHK067</strain>
    </source>
</reference>
<organism evidence="1 2">
    <name type="scientific">Mycena rosella</name>
    <name type="common">Pink bonnet</name>
    <name type="synonym">Agaricus rosellus</name>
    <dbReference type="NCBI Taxonomy" id="1033263"/>
    <lineage>
        <taxon>Eukaryota</taxon>
        <taxon>Fungi</taxon>
        <taxon>Dikarya</taxon>
        <taxon>Basidiomycota</taxon>
        <taxon>Agaricomycotina</taxon>
        <taxon>Agaricomycetes</taxon>
        <taxon>Agaricomycetidae</taxon>
        <taxon>Agaricales</taxon>
        <taxon>Marasmiineae</taxon>
        <taxon>Mycenaceae</taxon>
        <taxon>Mycena</taxon>
    </lineage>
</organism>
<keyword evidence="2" id="KW-1185">Reference proteome</keyword>